<reference evidence="12 13" key="1">
    <citation type="journal article" date="2014" name="PLoS ONE">
        <title>The first complete genome sequence of the class fimbriimonadia in the phylum armatimonadetes.</title>
        <authorList>
            <person name="Hu Z.Y."/>
            <person name="Wang Y.Z."/>
            <person name="Im W.T."/>
            <person name="Wang S.Y."/>
            <person name="Zhao G.P."/>
            <person name="Zheng H.J."/>
            <person name="Quan Z.X."/>
        </authorList>
    </citation>
    <scope>NUCLEOTIDE SEQUENCE [LARGE SCALE GENOMIC DNA]</scope>
    <source>
        <strain evidence="12">Gsoil 348</strain>
    </source>
</reference>
<dbReference type="SUPFAM" id="SSF103365">
    <property type="entry name" value="Hypothetical protein PH1602"/>
    <property type="match status" value="1"/>
</dbReference>
<sequence length="396" mass="42980">MELKTFGPVDDRARQQLLRCAQGDAPFAVLCADHHPGYSQPIGGAVAYKDKISPSGVGYDIACGNKAVLTDLKVNEVPIGLVMDDIVRLIGFGVGRPNPDPVDHPVLESINKAEFRPQRKMIQMASNQLGTVGSGNHYVDIFGDEQDRVWIGVHFGSRGFGHRTASGFLALAKGRAFDDKAGDDSMDSPPTIFSTDSQLGQDYLAAMHLAGEYAYAGRDLVCRKVLEIMGAKEVESIHNHHNFAWKETHFGEEVWVIRKGCTPAFPGQKGFVGATMGDVSVILQGVDSEESKAGLYSTVHGAGRIMSRTQAAGKQRWIKGVPTRISTGLVDWPAVQERMRSQGIELRGAGADEAPEVYKKLDEVLAYHGDTIKVLHRLRPLGVAMAGADVVDPYKD</sequence>
<dbReference type="Gene3D" id="3.90.1860.10">
    <property type="entry name" value="tRNA-splicing ligase RtcB"/>
    <property type="match status" value="1"/>
</dbReference>
<feature type="binding site" evidence="10">
    <location>
        <begin position="300"/>
        <end position="303"/>
    </location>
    <ligand>
        <name>GMP</name>
        <dbReference type="ChEBI" id="CHEBI:58115"/>
    </ligand>
</feature>
<dbReference type="OrthoDB" id="9802323at2"/>
<evidence type="ECO:0000256" key="7">
    <source>
        <dbReference type="ARBA" id="ARBA00023211"/>
    </source>
</evidence>
<evidence type="ECO:0000256" key="11">
    <source>
        <dbReference type="PIRSR" id="PIRSR601233-3"/>
    </source>
</evidence>
<feature type="active site" description="GMP-histidine intermediate" evidence="9">
    <location>
        <position position="300"/>
    </location>
</feature>
<feature type="binding site" evidence="11">
    <location>
        <position position="60"/>
    </location>
    <ligand>
        <name>Mn(2+)</name>
        <dbReference type="ChEBI" id="CHEBI:29035"/>
        <label>1</label>
    </ligand>
</feature>
<dbReference type="HOGENOM" id="CLU_022279_1_0_0"/>
<dbReference type="PANTHER" id="PTHR43749">
    <property type="entry name" value="RNA-SPLICING LIGASE RTCB"/>
    <property type="match status" value="1"/>
</dbReference>
<keyword evidence="3 11" id="KW-0479">Metal-binding</keyword>
<dbReference type="RefSeq" id="WP_025228825.1">
    <property type="nucleotide sequence ID" value="NZ_CP007139.1"/>
</dbReference>
<evidence type="ECO:0000256" key="8">
    <source>
        <dbReference type="ARBA" id="ARBA00047746"/>
    </source>
</evidence>
<organism evidence="12 13">
    <name type="scientific">Fimbriimonas ginsengisoli Gsoil 348</name>
    <dbReference type="NCBI Taxonomy" id="661478"/>
    <lineage>
        <taxon>Bacteria</taxon>
        <taxon>Bacillati</taxon>
        <taxon>Armatimonadota</taxon>
        <taxon>Fimbriimonadia</taxon>
        <taxon>Fimbriimonadales</taxon>
        <taxon>Fimbriimonadaceae</taxon>
        <taxon>Fimbriimonas</taxon>
    </lineage>
</organism>
<dbReference type="InterPro" id="IPR036025">
    <property type="entry name" value="RtcB-like_sf"/>
</dbReference>
<dbReference type="eggNOG" id="COG1690">
    <property type="taxonomic scope" value="Bacteria"/>
</dbReference>
<dbReference type="GO" id="GO:0170057">
    <property type="term" value="F:RNA ligase (GTP) activity"/>
    <property type="evidence" value="ECO:0007669"/>
    <property type="project" value="UniProtKB-EC"/>
</dbReference>
<evidence type="ECO:0000256" key="3">
    <source>
        <dbReference type="ARBA" id="ARBA00022723"/>
    </source>
</evidence>
<keyword evidence="2" id="KW-0436">Ligase</keyword>
<evidence type="ECO:0000256" key="6">
    <source>
        <dbReference type="ARBA" id="ARBA00023134"/>
    </source>
</evidence>
<keyword evidence="13" id="KW-1185">Reference proteome</keyword>
<comment type="cofactor">
    <cofactor evidence="11">
        <name>Mn(2+)</name>
        <dbReference type="ChEBI" id="CHEBI:29035"/>
    </cofactor>
    <text evidence="11">Binds 2 manganese ions per subunit.</text>
</comment>
<feature type="binding site" evidence="11">
    <location>
        <position position="137"/>
    </location>
    <ligand>
        <name>Mn(2+)</name>
        <dbReference type="ChEBI" id="CHEBI:29035"/>
        <label>1</label>
    </ligand>
</feature>
<dbReference type="EMBL" id="CP007139">
    <property type="protein sequence ID" value="AIE87263.1"/>
    <property type="molecule type" value="Genomic_DNA"/>
</dbReference>
<evidence type="ECO:0000256" key="9">
    <source>
        <dbReference type="PIRSR" id="PIRSR601233-1"/>
    </source>
</evidence>
<dbReference type="PANTHER" id="PTHR43749:SF2">
    <property type="entry name" value="RNA-SPLICING LIGASE RTCB"/>
    <property type="match status" value="1"/>
</dbReference>
<evidence type="ECO:0000256" key="2">
    <source>
        <dbReference type="ARBA" id="ARBA00022598"/>
    </source>
</evidence>
<dbReference type="Proteomes" id="UP000027982">
    <property type="component" value="Chromosome"/>
</dbReference>
<dbReference type="Pfam" id="PF01139">
    <property type="entry name" value="RtcB"/>
    <property type="match status" value="2"/>
</dbReference>
<keyword evidence="4 10" id="KW-0547">Nucleotide-binding</keyword>
<dbReference type="InterPro" id="IPR052915">
    <property type="entry name" value="RtcB-like"/>
</dbReference>
<dbReference type="KEGG" id="fgi:OP10G_3895"/>
<accession>A0A068NUP4</accession>
<evidence type="ECO:0000256" key="5">
    <source>
        <dbReference type="ARBA" id="ARBA00022800"/>
    </source>
</evidence>
<protein>
    <recommendedName>
        <fullName evidence="1">3'-phosphate/5'-hydroxy nucleic acid ligase</fullName>
        <ecNumber evidence="1">6.5.1.8</ecNumber>
    </recommendedName>
</protein>
<feature type="binding site" evidence="10">
    <location>
        <begin position="241"/>
        <end position="242"/>
    </location>
    <ligand>
        <name>GMP</name>
        <dbReference type="ChEBI" id="CHEBI:58115"/>
    </ligand>
</feature>
<proteinExistence type="predicted"/>
<keyword evidence="7 11" id="KW-0464">Manganese</keyword>
<dbReference type="GO" id="GO:0005525">
    <property type="term" value="F:GTP binding"/>
    <property type="evidence" value="ECO:0007669"/>
    <property type="project" value="UniProtKB-KW"/>
</dbReference>
<dbReference type="AlphaFoldDB" id="A0A068NUP4"/>
<dbReference type="InterPro" id="IPR001233">
    <property type="entry name" value="RtcB"/>
</dbReference>
<evidence type="ECO:0000313" key="13">
    <source>
        <dbReference type="Proteomes" id="UP000027982"/>
    </source>
</evidence>
<dbReference type="GO" id="GO:0042245">
    <property type="term" value="P:RNA repair"/>
    <property type="evidence" value="ECO:0007669"/>
    <property type="project" value="UniProtKB-KW"/>
</dbReference>
<name>A0A068NUP4_FIMGI</name>
<keyword evidence="5" id="KW-0692">RNA repair</keyword>
<dbReference type="GO" id="GO:0030145">
    <property type="term" value="F:manganese ion binding"/>
    <property type="evidence" value="ECO:0007669"/>
    <property type="project" value="TreeGrafter"/>
</dbReference>
<dbReference type="GO" id="GO:0006281">
    <property type="term" value="P:DNA repair"/>
    <property type="evidence" value="ECO:0007669"/>
    <property type="project" value="TreeGrafter"/>
</dbReference>
<dbReference type="GO" id="GO:0003909">
    <property type="term" value="F:DNA ligase activity"/>
    <property type="evidence" value="ECO:0007669"/>
    <property type="project" value="TreeGrafter"/>
</dbReference>
<feature type="binding site" evidence="11">
    <location>
        <position position="241"/>
    </location>
    <ligand>
        <name>Mn(2+)</name>
        <dbReference type="ChEBI" id="CHEBI:29035"/>
        <label>2</label>
    </ligand>
</feature>
<evidence type="ECO:0000256" key="4">
    <source>
        <dbReference type="ARBA" id="ARBA00022741"/>
    </source>
</evidence>
<evidence type="ECO:0000313" key="12">
    <source>
        <dbReference type="EMBL" id="AIE87263.1"/>
    </source>
</evidence>
<evidence type="ECO:0000256" key="10">
    <source>
        <dbReference type="PIRSR" id="PIRSR601233-2"/>
    </source>
</evidence>
<dbReference type="GO" id="GO:0006396">
    <property type="term" value="P:RNA processing"/>
    <property type="evidence" value="ECO:0007669"/>
    <property type="project" value="InterPro"/>
</dbReference>
<dbReference type="EC" id="6.5.1.8" evidence="1"/>
<keyword evidence="6 10" id="KW-0342">GTP-binding</keyword>
<feature type="binding site" evidence="11">
    <location>
        <position position="154"/>
    </location>
    <ligand>
        <name>Mn(2+)</name>
        <dbReference type="ChEBI" id="CHEBI:29035"/>
        <label>2</label>
    </ligand>
</feature>
<feature type="binding site" evidence="10">
    <location>
        <position position="280"/>
    </location>
    <ligand>
        <name>GMP</name>
        <dbReference type="ChEBI" id="CHEBI:58115"/>
    </ligand>
</feature>
<feature type="binding site" evidence="10">
    <location>
        <begin position="273"/>
        <end position="276"/>
    </location>
    <ligand>
        <name>GMP</name>
        <dbReference type="ChEBI" id="CHEBI:58115"/>
    </ligand>
</feature>
<gene>
    <name evidence="12" type="ORF">OP10G_3895</name>
</gene>
<dbReference type="STRING" id="661478.OP10G_3895"/>
<evidence type="ECO:0000256" key="1">
    <source>
        <dbReference type="ARBA" id="ARBA00012726"/>
    </source>
</evidence>
<comment type="catalytic activity">
    <reaction evidence="8">
        <text>a 3'-end 3'-phospho-ribonucleotide-RNA + a 5'-end dephospho-ribonucleoside-RNA + GTP = a ribonucleotidyl-ribonucleotide-RNA + GMP + diphosphate</text>
        <dbReference type="Rhea" id="RHEA:68076"/>
        <dbReference type="Rhea" id="RHEA-COMP:10463"/>
        <dbReference type="Rhea" id="RHEA-COMP:13936"/>
        <dbReference type="Rhea" id="RHEA-COMP:17355"/>
        <dbReference type="ChEBI" id="CHEBI:33019"/>
        <dbReference type="ChEBI" id="CHEBI:37565"/>
        <dbReference type="ChEBI" id="CHEBI:58115"/>
        <dbReference type="ChEBI" id="CHEBI:83062"/>
        <dbReference type="ChEBI" id="CHEBI:138284"/>
        <dbReference type="ChEBI" id="CHEBI:173118"/>
        <dbReference type="EC" id="6.5.1.8"/>
    </reaction>
</comment>